<feature type="compositionally biased region" description="Basic and acidic residues" evidence="1">
    <location>
        <begin position="298"/>
        <end position="309"/>
    </location>
</feature>
<dbReference type="RefSeq" id="WP_141648032.1">
    <property type="nucleotide sequence ID" value="NZ_VIFM01000274.1"/>
</dbReference>
<dbReference type="OrthoDB" id="5377608at2"/>
<accession>A0A540WMD4</accession>
<organism evidence="2 3">
    <name type="scientific">Myxococcus llanfairpwllgwyngyllgogerychwyrndrobwllllantysiliogogogochensis</name>
    <dbReference type="NCBI Taxonomy" id="2590453"/>
    <lineage>
        <taxon>Bacteria</taxon>
        <taxon>Pseudomonadati</taxon>
        <taxon>Myxococcota</taxon>
        <taxon>Myxococcia</taxon>
        <taxon>Myxococcales</taxon>
        <taxon>Cystobacterineae</taxon>
        <taxon>Myxococcaceae</taxon>
        <taxon>Myxococcus</taxon>
    </lineage>
</organism>
<keyword evidence="3" id="KW-1185">Reference proteome</keyword>
<evidence type="ECO:0000313" key="2">
    <source>
        <dbReference type="EMBL" id="TQF10182.1"/>
    </source>
</evidence>
<gene>
    <name evidence="2" type="ORF">FJV41_40815</name>
</gene>
<dbReference type="EMBL" id="VIFM01000274">
    <property type="protein sequence ID" value="TQF10182.1"/>
    <property type="molecule type" value="Genomic_DNA"/>
</dbReference>
<dbReference type="Proteomes" id="UP000315369">
    <property type="component" value="Unassembled WGS sequence"/>
</dbReference>
<feature type="region of interest" description="Disordered" evidence="1">
    <location>
        <begin position="293"/>
        <end position="331"/>
    </location>
</feature>
<evidence type="ECO:0000313" key="3">
    <source>
        <dbReference type="Proteomes" id="UP000315369"/>
    </source>
</evidence>
<dbReference type="AlphaFoldDB" id="A0A540WMD4"/>
<protein>
    <submittedName>
        <fullName evidence="2">Uncharacterized protein</fullName>
    </submittedName>
</protein>
<comment type="caution">
    <text evidence="2">The sequence shown here is derived from an EMBL/GenBank/DDBJ whole genome shotgun (WGS) entry which is preliminary data.</text>
</comment>
<reference evidence="2 3" key="1">
    <citation type="submission" date="2019-06" db="EMBL/GenBank/DDBJ databases">
        <authorList>
            <person name="Livingstone P."/>
            <person name="Whitworth D."/>
        </authorList>
    </citation>
    <scope>NUCLEOTIDE SEQUENCE [LARGE SCALE GENOMIC DNA]</scope>
    <source>
        <strain evidence="2 3">AM401</strain>
    </source>
</reference>
<evidence type="ECO:0000256" key="1">
    <source>
        <dbReference type="SAM" id="MobiDB-lite"/>
    </source>
</evidence>
<name>A0A540WMD4_9BACT</name>
<proteinExistence type="predicted"/>
<sequence length="699" mass="77839">MARLALSAHVALTPPSGRNRNRLRLASFGVTDFRLSIPGGATSRFHRPGLRTRTTEAPEDDFHFVPEVEPAELTYRLSNDAHLVRVGRLELFTRHAKKPLWTRDLTAEELTGGEHRLPWDGTVTACETFPDGVVTVEHSPYKLKLTLQGAGLPECPVAWTYFHVLVDGIELELGDSRVLTRQRDRDVATALGRLPSDGERAEIRLVSNLFKTRIEEMGDDTDVRQYRHAWGMGPDVPIFARAWLKDSQNRRVDAPRALGRVRFLWDWEDEAEDLTQHPPVARAYLEHALARQCQTSRPKGDNAHRDVGGKRGQPSAAVFPRQTGYTPQAEPRDGAFPFRVVPCSKRKWAAYSLPWTCGAFAGRTGVVFQPSRIAGDAWRVTVQLAYDKRKDGGVVLDVEDEAPLPASIQARTGIFESWREVHISRVLRKHPSVTSVCIADLQQHFARAFLRLEDRSGGVTAMDAATYNSRIARAVAALSPEVRAAIDPSVDQYAAGPHALTFRTYPNFLDEVKRLRGGGRATASLWLDSGKVASRDNKEHRYHRLCKDWAKSILVTAFDEPTGGTPGIVLLQFNGLYNLETEPGSSRVNGFSQEFPSKDRARCAVVQCGTARNYSGGANSLVQTIAHEVGHQLFLPHAPFPVHRVPTGARTEQHDQDGSDCLMGYDFSVERRFCGMCLLRLRGWNKQALSSIGSRNARP</sequence>